<keyword evidence="7" id="KW-0066">ATP synthesis</keyword>
<dbReference type="Gramene" id="Solyc05g020043.1.1">
    <property type="protein sequence ID" value="Solyc05g020043.1.1"/>
    <property type="gene ID" value="Solyc05g020043.1"/>
</dbReference>
<keyword evidence="11" id="KW-1185">Reference proteome</keyword>
<evidence type="ECO:0000313" key="10">
    <source>
        <dbReference type="EnsemblPlants" id="Solyc05g020043.1.1"/>
    </source>
</evidence>
<comment type="similarity">
    <text evidence="2">Belongs to the ATPase protein YMF19 family.</text>
</comment>
<dbReference type="AlphaFoldDB" id="A0A3Q7HBG1"/>
<dbReference type="InParanoid" id="A0A3Q7HBG1"/>
<name>A0A3Q7HBG1_SOLLC</name>
<dbReference type="Proteomes" id="UP000004994">
    <property type="component" value="Chromosome 5"/>
</dbReference>
<dbReference type="EnsemblPlants" id="Solyc05g020043.1.1">
    <property type="protein sequence ID" value="Solyc05g020043.1.1"/>
    <property type="gene ID" value="Solyc05g020043.1"/>
</dbReference>
<evidence type="ECO:0000256" key="7">
    <source>
        <dbReference type="ARBA" id="ARBA00023310"/>
    </source>
</evidence>
<keyword evidence="3 8" id="KW-0812">Transmembrane</keyword>
<dbReference type="GO" id="GO:0031966">
    <property type="term" value="C:mitochondrial membrane"/>
    <property type="evidence" value="ECO:0007669"/>
    <property type="project" value="UniProtKB-SubCell"/>
</dbReference>
<evidence type="ECO:0000256" key="1">
    <source>
        <dbReference type="ARBA" id="ARBA00004325"/>
    </source>
</evidence>
<reference evidence="10" key="2">
    <citation type="submission" date="2019-01" db="UniProtKB">
        <authorList>
            <consortium name="EnsemblPlants"/>
        </authorList>
    </citation>
    <scope>IDENTIFICATION</scope>
    <source>
        <strain evidence="10">cv. Heinz 1706</strain>
    </source>
</reference>
<dbReference type="GO" id="GO:0006754">
    <property type="term" value="P:ATP biosynthetic process"/>
    <property type="evidence" value="ECO:0007669"/>
    <property type="project" value="UniProtKB-KW"/>
</dbReference>
<accession>A0A3Q7HBG1</accession>
<evidence type="ECO:0000256" key="4">
    <source>
        <dbReference type="ARBA" id="ARBA00022989"/>
    </source>
</evidence>
<dbReference type="InterPro" id="IPR003319">
    <property type="entry name" value="YMF19-like_N"/>
</dbReference>
<evidence type="ECO:0000256" key="5">
    <source>
        <dbReference type="ARBA" id="ARBA00023128"/>
    </source>
</evidence>
<sequence>LFYTSSRTMFLNSTLKGERCKKETQRILEIAVSLGIILLSLMLSVGQQQTKSIPLHYSYRPQVDKLTYFTQFFWSCYDNIYHHIFNRILLHSLFGIVSSELLLLDHYINQPDRDPEWVELVQQVFIDPLCWDREESPFYVKVKRIQPENSLDRSYFVLVLIGLGLTWFTRYWLSEDLISRLA</sequence>
<proteinExistence type="inferred from homology"/>
<evidence type="ECO:0000313" key="11">
    <source>
        <dbReference type="Proteomes" id="UP000004994"/>
    </source>
</evidence>
<evidence type="ECO:0000259" key="9">
    <source>
        <dbReference type="Pfam" id="PF02326"/>
    </source>
</evidence>
<feature type="transmembrane region" description="Helical" evidence="8">
    <location>
        <begin position="154"/>
        <end position="173"/>
    </location>
</feature>
<reference evidence="10" key="1">
    <citation type="journal article" date="2012" name="Nature">
        <title>The tomato genome sequence provides insights into fleshy fruit evolution.</title>
        <authorList>
            <consortium name="Tomato Genome Consortium"/>
        </authorList>
    </citation>
    <scope>NUCLEOTIDE SEQUENCE [LARGE SCALE GENOMIC DNA]</scope>
    <source>
        <strain evidence="10">cv. Heinz 1706</strain>
    </source>
</reference>
<evidence type="ECO:0000256" key="6">
    <source>
        <dbReference type="ARBA" id="ARBA00023136"/>
    </source>
</evidence>
<keyword evidence="6 8" id="KW-0472">Membrane</keyword>
<protein>
    <recommendedName>
        <fullName evidence="9">ATP synthase YMF19-like N-terminal domain-containing protein</fullName>
    </recommendedName>
</protein>
<keyword evidence="5" id="KW-0496">Mitochondrion</keyword>
<organism evidence="10">
    <name type="scientific">Solanum lycopersicum</name>
    <name type="common">Tomato</name>
    <name type="synonym">Lycopersicon esculentum</name>
    <dbReference type="NCBI Taxonomy" id="4081"/>
    <lineage>
        <taxon>Eukaryota</taxon>
        <taxon>Viridiplantae</taxon>
        <taxon>Streptophyta</taxon>
        <taxon>Embryophyta</taxon>
        <taxon>Tracheophyta</taxon>
        <taxon>Spermatophyta</taxon>
        <taxon>Magnoliopsida</taxon>
        <taxon>eudicotyledons</taxon>
        <taxon>Gunneridae</taxon>
        <taxon>Pentapetalae</taxon>
        <taxon>asterids</taxon>
        <taxon>lamiids</taxon>
        <taxon>Solanales</taxon>
        <taxon>Solanaceae</taxon>
        <taxon>Solanoideae</taxon>
        <taxon>Solaneae</taxon>
        <taxon>Solanum</taxon>
        <taxon>Solanum subgen. Lycopersicon</taxon>
    </lineage>
</organism>
<feature type="domain" description="ATP synthase YMF19-like N-terminal" evidence="9">
    <location>
        <begin position="61"/>
        <end position="85"/>
    </location>
</feature>
<comment type="subcellular location">
    <subcellularLocation>
        <location evidence="1">Mitochondrion membrane</location>
    </subcellularLocation>
</comment>
<evidence type="ECO:0000256" key="2">
    <source>
        <dbReference type="ARBA" id="ARBA00010946"/>
    </source>
</evidence>
<dbReference type="Pfam" id="PF02326">
    <property type="entry name" value="YMF19"/>
    <property type="match status" value="1"/>
</dbReference>
<evidence type="ECO:0000256" key="3">
    <source>
        <dbReference type="ARBA" id="ARBA00022692"/>
    </source>
</evidence>
<evidence type="ECO:0000256" key="8">
    <source>
        <dbReference type="SAM" id="Phobius"/>
    </source>
</evidence>
<keyword evidence="4 8" id="KW-1133">Transmembrane helix</keyword>